<keyword evidence="3" id="KW-1185">Reference proteome</keyword>
<gene>
    <name evidence="2" type="ORF">B0H63DRAFT_107250</name>
</gene>
<comment type="caution">
    <text evidence="2">The sequence shown here is derived from an EMBL/GenBank/DDBJ whole genome shotgun (WGS) entry which is preliminary data.</text>
</comment>
<evidence type="ECO:0000256" key="1">
    <source>
        <dbReference type="SAM" id="SignalP"/>
    </source>
</evidence>
<evidence type="ECO:0000313" key="2">
    <source>
        <dbReference type="EMBL" id="KAK3390099.1"/>
    </source>
</evidence>
<reference evidence="2" key="1">
    <citation type="journal article" date="2023" name="Mol. Phylogenet. Evol.">
        <title>Genome-scale phylogeny and comparative genomics of the fungal order Sordariales.</title>
        <authorList>
            <person name="Hensen N."/>
            <person name="Bonometti L."/>
            <person name="Westerberg I."/>
            <person name="Brannstrom I.O."/>
            <person name="Guillou S."/>
            <person name="Cros-Aarteil S."/>
            <person name="Calhoun S."/>
            <person name="Haridas S."/>
            <person name="Kuo A."/>
            <person name="Mondo S."/>
            <person name="Pangilinan J."/>
            <person name="Riley R."/>
            <person name="LaButti K."/>
            <person name="Andreopoulos B."/>
            <person name="Lipzen A."/>
            <person name="Chen C."/>
            <person name="Yan M."/>
            <person name="Daum C."/>
            <person name="Ng V."/>
            <person name="Clum A."/>
            <person name="Steindorff A."/>
            <person name="Ohm R.A."/>
            <person name="Martin F."/>
            <person name="Silar P."/>
            <person name="Natvig D.O."/>
            <person name="Lalanne C."/>
            <person name="Gautier V."/>
            <person name="Ament-Velasquez S.L."/>
            <person name="Kruys A."/>
            <person name="Hutchinson M.I."/>
            <person name="Powell A.J."/>
            <person name="Barry K."/>
            <person name="Miller A.N."/>
            <person name="Grigoriev I.V."/>
            <person name="Debuchy R."/>
            <person name="Gladieux P."/>
            <person name="Hiltunen Thoren M."/>
            <person name="Johannesson H."/>
        </authorList>
    </citation>
    <scope>NUCLEOTIDE SEQUENCE</scope>
    <source>
        <strain evidence="2">CBS 232.78</strain>
    </source>
</reference>
<name>A0AAE0U4D8_9PEZI</name>
<evidence type="ECO:0008006" key="4">
    <source>
        <dbReference type="Google" id="ProtNLM"/>
    </source>
</evidence>
<keyword evidence="1" id="KW-0732">Signal</keyword>
<dbReference type="Proteomes" id="UP001285441">
    <property type="component" value="Unassembled WGS sequence"/>
</dbReference>
<dbReference type="EMBL" id="JAULSW010000002">
    <property type="protein sequence ID" value="KAK3390099.1"/>
    <property type="molecule type" value="Genomic_DNA"/>
</dbReference>
<feature type="signal peptide" evidence="1">
    <location>
        <begin position="1"/>
        <end position="17"/>
    </location>
</feature>
<organism evidence="2 3">
    <name type="scientific">Podospora didyma</name>
    <dbReference type="NCBI Taxonomy" id="330526"/>
    <lineage>
        <taxon>Eukaryota</taxon>
        <taxon>Fungi</taxon>
        <taxon>Dikarya</taxon>
        <taxon>Ascomycota</taxon>
        <taxon>Pezizomycotina</taxon>
        <taxon>Sordariomycetes</taxon>
        <taxon>Sordariomycetidae</taxon>
        <taxon>Sordariales</taxon>
        <taxon>Podosporaceae</taxon>
        <taxon>Podospora</taxon>
    </lineage>
</organism>
<accession>A0AAE0U4D8</accession>
<sequence>MLSKIILIAAVATAVSAEGFTFPQHLAHKAQLEARAQLQARQADPTACLEALVSAFDSVPTPAPALLTYVVSHPITDACSYTVPASLSSALTNYESSVLSWWTGHSDDINAALSICPDAGVNTDDIAVCTKNTGSGSGAGAGGLTTTTRGAGLASKTSAAGVANPTDSGFAAGTDVGFASGTGAGFANPTDSGFAGSTGSGNFAAATTSSKNASPRETGLIGAVVAAAGFIGAVAVVL</sequence>
<protein>
    <recommendedName>
        <fullName evidence="4">Infection structure specific protein</fullName>
    </recommendedName>
</protein>
<reference evidence="2" key="2">
    <citation type="submission" date="2023-06" db="EMBL/GenBank/DDBJ databases">
        <authorList>
            <consortium name="Lawrence Berkeley National Laboratory"/>
            <person name="Haridas S."/>
            <person name="Hensen N."/>
            <person name="Bonometti L."/>
            <person name="Westerberg I."/>
            <person name="Brannstrom I.O."/>
            <person name="Guillou S."/>
            <person name="Cros-Aarteil S."/>
            <person name="Calhoun S."/>
            <person name="Kuo A."/>
            <person name="Mondo S."/>
            <person name="Pangilinan J."/>
            <person name="Riley R."/>
            <person name="LaButti K."/>
            <person name="Andreopoulos B."/>
            <person name="Lipzen A."/>
            <person name="Chen C."/>
            <person name="Yanf M."/>
            <person name="Daum C."/>
            <person name="Ng V."/>
            <person name="Clum A."/>
            <person name="Steindorff A."/>
            <person name="Ohm R."/>
            <person name="Martin F."/>
            <person name="Silar P."/>
            <person name="Natvig D."/>
            <person name="Lalanne C."/>
            <person name="Gautier V."/>
            <person name="Ament-velasquez S.L."/>
            <person name="Kruys A."/>
            <person name="Hutchinson M.I."/>
            <person name="Powell A.J."/>
            <person name="Barry K."/>
            <person name="Miller A.N."/>
            <person name="Grigoriev I.V."/>
            <person name="Debuchy R."/>
            <person name="Gladieux P."/>
            <person name="Thoren M.H."/>
            <person name="Johannesson H."/>
        </authorList>
    </citation>
    <scope>NUCLEOTIDE SEQUENCE</scope>
    <source>
        <strain evidence="2">CBS 232.78</strain>
    </source>
</reference>
<feature type="chain" id="PRO_5042021167" description="Infection structure specific protein" evidence="1">
    <location>
        <begin position="18"/>
        <end position="238"/>
    </location>
</feature>
<proteinExistence type="predicted"/>
<evidence type="ECO:0000313" key="3">
    <source>
        <dbReference type="Proteomes" id="UP001285441"/>
    </source>
</evidence>
<dbReference type="AlphaFoldDB" id="A0AAE0U4D8"/>